<feature type="transmembrane region" description="Helical" evidence="2">
    <location>
        <begin position="35"/>
        <end position="61"/>
    </location>
</feature>
<proteinExistence type="predicted"/>
<keyword evidence="2" id="KW-1133">Transmembrane helix</keyword>
<comment type="caution">
    <text evidence="3">The sequence shown here is derived from an EMBL/GenBank/DDBJ whole genome shotgun (WGS) entry which is preliminary data.</text>
</comment>
<gene>
    <name evidence="3" type="ORF">FB45DRAFT_881591</name>
</gene>
<reference evidence="3" key="1">
    <citation type="submission" date="2023-03" db="EMBL/GenBank/DDBJ databases">
        <title>Massive genome expansion in bonnet fungi (Mycena s.s.) driven by repeated elements and novel gene families across ecological guilds.</title>
        <authorList>
            <consortium name="Lawrence Berkeley National Laboratory"/>
            <person name="Harder C.B."/>
            <person name="Miyauchi S."/>
            <person name="Viragh M."/>
            <person name="Kuo A."/>
            <person name="Thoen E."/>
            <person name="Andreopoulos B."/>
            <person name="Lu D."/>
            <person name="Skrede I."/>
            <person name="Drula E."/>
            <person name="Henrissat B."/>
            <person name="Morin E."/>
            <person name="Kohler A."/>
            <person name="Barry K."/>
            <person name="LaButti K."/>
            <person name="Morin E."/>
            <person name="Salamov A."/>
            <person name="Lipzen A."/>
            <person name="Mereny Z."/>
            <person name="Hegedus B."/>
            <person name="Baldrian P."/>
            <person name="Stursova M."/>
            <person name="Weitz H."/>
            <person name="Taylor A."/>
            <person name="Grigoriev I.V."/>
            <person name="Nagy L.G."/>
            <person name="Martin F."/>
            <person name="Kauserud H."/>
        </authorList>
    </citation>
    <scope>NUCLEOTIDE SEQUENCE</scope>
    <source>
        <strain evidence="3">9284</strain>
    </source>
</reference>
<keyword evidence="2" id="KW-0812">Transmembrane</keyword>
<dbReference type="Proteomes" id="UP001221142">
    <property type="component" value="Unassembled WGS sequence"/>
</dbReference>
<evidence type="ECO:0000313" key="4">
    <source>
        <dbReference type="Proteomes" id="UP001221142"/>
    </source>
</evidence>
<sequence length="334" mass="37615">MPDATLVLMLVINVALLAIVLASHWDRILGVLHHVYAALLPWLNTSTLHLIYGPVILYLLLPAGNPPQQRQFLPQQRILPRYDVQRTLDRHSPGHSQRSVPPVPNLSNGERRRSQGRRPSVSHSEELEQREVSAWDSWPDGEFTSSFPPEQMHLLTYRWIYESKQVNRGSDTAVDSRRGKQAIRTCLGVLSCSSPECRFGMHIAPEDSLKGIERQLKVKCLCGLPRRRISCGIQSTLVVYGGGVIFTNHGVHKHPRYTHHLRRDTELRELTPEPSNEEGEAEDFFAADHLAYIDGGTDDHEPQSEINPPNEPPLVDGSRAPEAVTQTRGDRQAN</sequence>
<accession>A0AAD7F874</accession>
<evidence type="ECO:0000256" key="1">
    <source>
        <dbReference type="SAM" id="MobiDB-lite"/>
    </source>
</evidence>
<protein>
    <submittedName>
        <fullName evidence="3">Uncharacterized protein</fullName>
    </submittedName>
</protein>
<organism evidence="3 4">
    <name type="scientific">Roridomyces roridus</name>
    <dbReference type="NCBI Taxonomy" id="1738132"/>
    <lineage>
        <taxon>Eukaryota</taxon>
        <taxon>Fungi</taxon>
        <taxon>Dikarya</taxon>
        <taxon>Basidiomycota</taxon>
        <taxon>Agaricomycotina</taxon>
        <taxon>Agaricomycetes</taxon>
        <taxon>Agaricomycetidae</taxon>
        <taxon>Agaricales</taxon>
        <taxon>Marasmiineae</taxon>
        <taxon>Mycenaceae</taxon>
        <taxon>Roridomyces</taxon>
    </lineage>
</organism>
<evidence type="ECO:0000313" key="3">
    <source>
        <dbReference type="EMBL" id="KAJ7603581.1"/>
    </source>
</evidence>
<evidence type="ECO:0000256" key="2">
    <source>
        <dbReference type="SAM" id="Phobius"/>
    </source>
</evidence>
<feature type="region of interest" description="Disordered" evidence="1">
    <location>
        <begin position="89"/>
        <end position="128"/>
    </location>
</feature>
<keyword evidence="2" id="KW-0472">Membrane</keyword>
<name>A0AAD7F874_9AGAR</name>
<feature type="region of interest" description="Disordered" evidence="1">
    <location>
        <begin position="292"/>
        <end position="334"/>
    </location>
</feature>
<keyword evidence="4" id="KW-1185">Reference proteome</keyword>
<feature type="transmembrane region" description="Helical" evidence="2">
    <location>
        <begin position="6"/>
        <end position="23"/>
    </location>
</feature>
<dbReference type="AlphaFoldDB" id="A0AAD7F874"/>
<dbReference type="EMBL" id="JARKIF010000137">
    <property type="protein sequence ID" value="KAJ7603581.1"/>
    <property type="molecule type" value="Genomic_DNA"/>
</dbReference>